<evidence type="ECO:0000256" key="1">
    <source>
        <dbReference type="SAM" id="MobiDB-lite"/>
    </source>
</evidence>
<keyword evidence="2" id="KW-1133">Transmembrane helix</keyword>
<sequence>MRVAMELIPSIHIFVSCSFVLLLAYVLFIILSYLASLLLHPSPSKSRRRGSFGASHRRSIVGQSRFSAELERADRQDVQDALVTDRMQEHGEEEDEEDDYTDADAQMGTFVGQQASAYALNDGIFGDIITEDLGSEEYFKHADEEVCAGEERGRLNSTSEEEHHHADEEDNLQVVSKSQAEDLEEKAYAAGRRRNSESSENDGALMSDQQKREQHLTADATENGDSTVDHFDDGDKRNSYQGITNGTDNGNLGSTSKLGDPQGSTSLQQRLPPTWSDLERLVNINSKKIYDPPTISQVDE</sequence>
<protein>
    <submittedName>
        <fullName evidence="3">Uncharacterized protein</fullName>
    </submittedName>
</protein>
<reference evidence="3" key="1">
    <citation type="submission" date="2021-08" db="EMBL/GenBank/DDBJ databases">
        <title>WGS assembly of Ceratopteris richardii.</title>
        <authorList>
            <person name="Marchant D.B."/>
            <person name="Chen G."/>
            <person name="Jenkins J."/>
            <person name="Shu S."/>
            <person name="Leebens-Mack J."/>
            <person name="Grimwood J."/>
            <person name="Schmutz J."/>
            <person name="Soltis P."/>
            <person name="Soltis D."/>
            <person name="Chen Z.-H."/>
        </authorList>
    </citation>
    <scope>NUCLEOTIDE SEQUENCE</scope>
    <source>
        <strain evidence="3">Whitten #5841</strain>
        <tissue evidence="3">Leaf</tissue>
    </source>
</reference>
<dbReference type="Proteomes" id="UP000825935">
    <property type="component" value="Chromosome 29"/>
</dbReference>
<organism evidence="3 4">
    <name type="scientific">Ceratopteris richardii</name>
    <name type="common">Triangle waterfern</name>
    <dbReference type="NCBI Taxonomy" id="49495"/>
    <lineage>
        <taxon>Eukaryota</taxon>
        <taxon>Viridiplantae</taxon>
        <taxon>Streptophyta</taxon>
        <taxon>Embryophyta</taxon>
        <taxon>Tracheophyta</taxon>
        <taxon>Polypodiopsida</taxon>
        <taxon>Polypodiidae</taxon>
        <taxon>Polypodiales</taxon>
        <taxon>Pteridineae</taxon>
        <taxon>Pteridaceae</taxon>
        <taxon>Parkerioideae</taxon>
        <taxon>Ceratopteris</taxon>
    </lineage>
</organism>
<dbReference type="PROSITE" id="PS51257">
    <property type="entry name" value="PROKAR_LIPOPROTEIN"/>
    <property type="match status" value="1"/>
</dbReference>
<comment type="caution">
    <text evidence="3">The sequence shown here is derived from an EMBL/GenBank/DDBJ whole genome shotgun (WGS) entry which is preliminary data.</text>
</comment>
<feature type="transmembrane region" description="Helical" evidence="2">
    <location>
        <begin position="12"/>
        <end position="39"/>
    </location>
</feature>
<evidence type="ECO:0000256" key="2">
    <source>
        <dbReference type="SAM" id="Phobius"/>
    </source>
</evidence>
<keyword evidence="2" id="KW-0812">Transmembrane</keyword>
<name>A0A8T2R7Q2_CERRI</name>
<feature type="compositionally biased region" description="Basic and acidic residues" evidence="1">
    <location>
        <begin position="227"/>
        <end position="238"/>
    </location>
</feature>
<feature type="compositionally biased region" description="Polar residues" evidence="1">
    <location>
        <begin position="239"/>
        <end position="271"/>
    </location>
</feature>
<keyword evidence="4" id="KW-1185">Reference proteome</keyword>
<accession>A0A8T2R7Q2</accession>
<evidence type="ECO:0000313" key="4">
    <source>
        <dbReference type="Proteomes" id="UP000825935"/>
    </source>
</evidence>
<evidence type="ECO:0000313" key="3">
    <source>
        <dbReference type="EMBL" id="KAH7291595.1"/>
    </source>
</evidence>
<feature type="compositionally biased region" description="Basic and acidic residues" evidence="1">
    <location>
        <begin position="153"/>
        <end position="167"/>
    </location>
</feature>
<dbReference type="OrthoDB" id="10579074at2759"/>
<dbReference type="AlphaFoldDB" id="A0A8T2R7Q2"/>
<keyword evidence="2" id="KW-0472">Membrane</keyword>
<gene>
    <name evidence="3" type="ORF">KP509_29G023500</name>
</gene>
<proteinExistence type="predicted"/>
<feature type="region of interest" description="Disordered" evidence="1">
    <location>
        <begin position="153"/>
        <end position="276"/>
    </location>
</feature>
<dbReference type="EMBL" id="CM035434">
    <property type="protein sequence ID" value="KAH7291595.1"/>
    <property type="molecule type" value="Genomic_DNA"/>
</dbReference>